<gene>
    <name evidence="2" type="ORF">CERZMDRAFT_92938</name>
</gene>
<feature type="region of interest" description="Disordered" evidence="1">
    <location>
        <begin position="274"/>
        <end position="327"/>
    </location>
</feature>
<dbReference type="AlphaFoldDB" id="A0A6A6FTP7"/>
<feature type="region of interest" description="Disordered" evidence="1">
    <location>
        <begin position="1"/>
        <end position="92"/>
    </location>
</feature>
<reference evidence="2" key="1">
    <citation type="journal article" date="2020" name="Stud. Mycol.">
        <title>101 Dothideomycetes genomes: a test case for predicting lifestyles and emergence of pathogens.</title>
        <authorList>
            <person name="Haridas S."/>
            <person name="Albert R."/>
            <person name="Binder M."/>
            <person name="Bloem J."/>
            <person name="Labutti K."/>
            <person name="Salamov A."/>
            <person name="Andreopoulos B."/>
            <person name="Baker S."/>
            <person name="Barry K."/>
            <person name="Bills G."/>
            <person name="Bluhm B."/>
            <person name="Cannon C."/>
            <person name="Castanera R."/>
            <person name="Culley D."/>
            <person name="Daum C."/>
            <person name="Ezra D."/>
            <person name="Gonzalez J."/>
            <person name="Henrissat B."/>
            <person name="Kuo A."/>
            <person name="Liang C."/>
            <person name="Lipzen A."/>
            <person name="Lutzoni F."/>
            <person name="Magnuson J."/>
            <person name="Mondo S."/>
            <person name="Nolan M."/>
            <person name="Ohm R."/>
            <person name="Pangilinan J."/>
            <person name="Park H.-J."/>
            <person name="Ramirez L."/>
            <person name="Alfaro M."/>
            <person name="Sun H."/>
            <person name="Tritt A."/>
            <person name="Yoshinaga Y."/>
            <person name="Zwiers L.-H."/>
            <person name="Turgeon B."/>
            <person name="Goodwin S."/>
            <person name="Spatafora J."/>
            <person name="Crous P."/>
            <person name="Grigoriev I."/>
        </authorList>
    </citation>
    <scope>NUCLEOTIDE SEQUENCE</scope>
    <source>
        <strain evidence="2">SCOH1-5</strain>
    </source>
</reference>
<dbReference type="EMBL" id="ML992663">
    <property type="protein sequence ID" value="KAF2216866.1"/>
    <property type="molecule type" value="Genomic_DNA"/>
</dbReference>
<proteinExistence type="predicted"/>
<accession>A0A6A6FTP7</accession>
<evidence type="ECO:0000313" key="3">
    <source>
        <dbReference type="Proteomes" id="UP000799539"/>
    </source>
</evidence>
<protein>
    <submittedName>
        <fullName evidence="2">Uncharacterized protein</fullName>
    </submittedName>
</protein>
<feature type="compositionally biased region" description="Polar residues" evidence="1">
    <location>
        <begin position="47"/>
        <end position="56"/>
    </location>
</feature>
<dbReference type="Proteomes" id="UP000799539">
    <property type="component" value="Unassembled WGS sequence"/>
</dbReference>
<evidence type="ECO:0000256" key="1">
    <source>
        <dbReference type="SAM" id="MobiDB-lite"/>
    </source>
</evidence>
<name>A0A6A6FTP7_9PEZI</name>
<dbReference type="OrthoDB" id="3643260at2759"/>
<feature type="compositionally biased region" description="Basic and acidic residues" evidence="1">
    <location>
        <begin position="8"/>
        <end position="19"/>
    </location>
</feature>
<feature type="compositionally biased region" description="Basic and acidic residues" evidence="1">
    <location>
        <begin position="302"/>
        <end position="321"/>
    </location>
</feature>
<feature type="compositionally biased region" description="Basic and acidic residues" evidence="1">
    <location>
        <begin position="61"/>
        <end position="71"/>
    </location>
</feature>
<organism evidence="2 3">
    <name type="scientific">Cercospora zeae-maydis SCOH1-5</name>
    <dbReference type="NCBI Taxonomy" id="717836"/>
    <lineage>
        <taxon>Eukaryota</taxon>
        <taxon>Fungi</taxon>
        <taxon>Dikarya</taxon>
        <taxon>Ascomycota</taxon>
        <taxon>Pezizomycotina</taxon>
        <taxon>Dothideomycetes</taxon>
        <taxon>Dothideomycetidae</taxon>
        <taxon>Mycosphaerellales</taxon>
        <taxon>Mycosphaerellaceae</taxon>
        <taxon>Cercospora</taxon>
    </lineage>
</organism>
<sequence length="327" mass="36754">MAANGRSRSMDRSEDEHPSETPLQGSGGARGVQNLPGSIEGSRQIHFETNSSSSNHPARATADDGETRVPDDEQNPAADAQETSFRNPDEVEHSELEYKWKLSYSSVSEARANSRDGEKVVLTDGSDDITAIKDDVYVRKWVVRRILSACMSPSSASYSLNNQFNETEWEQWNDAQRHTAQSKMTESYKKAEVMAWLLLEEIFNVQEKGVSVQIDSQIPNKNKNLQKIKCSERIDRVEAVIRDWPLIALDVLDGKRLDLLAAAPELSTELKLASKKNNSRKARLEKARIGDATTGRQGMRKGSKEQERVGEDTTEARHEYEKETEED</sequence>
<evidence type="ECO:0000313" key="2">
    <source>
        <dbReference type="EMBL" id="KAF2216866.1"/>
    </source>
</evidence>
<keyword evidence="3" id="KW-1185">Reference proteome</keyword>